<dbReference type="GO" id="GO:0005886">
    <property type="term" value="C:plasma membrane"/>
    <property type="evidence" value="ECO:0007669"/>
    <property type="project" value="UniProtKB-SubCell"/>
</dbReference>
<evidence type="ECO:0000256" key="1">
    <source>
        <dbReference type="ARBA" id="ARBA00004141"/>
    </source>
</evidence>
<gene>
    <name evidence="11" type="primary">nuoA</name>
    <name evidence="13" type="ORF">DFR37_101658</name>
</gene>
<dbReference type="EMBL" id="QNRQ01000001">
    <property type="protein sequence ID" value="RBP43526.1"/>
    <property type="molecule type" value="Genomic_DNA"/>
</dbReference>
<evidence type="ECO:0000313" key="14">
    <source>
        <dbReference type="Proteomes" id="UP000253628"/>
    </source>
</evidence>
<keyword evidence="9 11" id="KW-0830">Ubiquinone</keyword>
<evidence type="ECO:0000256" key="11">
    <source>
        <dbReference type="HAMAP-Rule" id="MF_01394"/>
    </source>
</evidence>
<keyword evidence="6 11" id="KW-1278">Translocase</keyword>
<dbReference type="FunFam" id="1.20.58.1610:FF:000004">
    <property type="entry name" value="NADH-quinone oxidoreductase subunit A"/>
    <property type="match status" value="1"/>
</dbReference>
<keyword evidence="14" id="KW-1185">Reference proteome</keyword>
<dbReference type="GO" id="GO:0048038">
    <property type="term" value="F:quinone binding"/>
    <property type="evidence" value="ECO:0007669"/>
    <property type="project" value="UniProtKB-KW"/>
</dbReference>
<dbReference type="InterPro" id="IPR000440">
    <property type="entry name" value="NADH_UbQ/plastoQ_OxRdtase_su3"/>
</dbReference>
<evidence type="ECO:0000256" key="9">
    <source>
        <dbReference type="ARBA" id="ARBA00023075"/>
    </source>
</evidence>
<feature type="transmembrane region" description="Helical" evidence="11">
    <location>
        <begin position="133"/>
        <end position="154"/>
    </location>
</feature>
<evidence type="ECO:0000256" key="10">
    <source>
        <dbReference type="ARBA" id="ARBA00023136"/>
    </source>
</evidence>
<comment type="subunit">
    <text evidence="11">NDH-1 is composed of 14 different subunits. Subunits NuoA, H, J, K, L, M, N constitute the membrane sector of the complex.</text>
</comment>
<comment type="similarity">
    <text evidence="2 11 12">Belongs to the complex I subunit 3 family.</text>
</comment>
<dbReference type="GO" id="GO:0008137">
    <property type="term" value="F:NADH dehydrogenase (ubiquinone) activity"/>
    <property type="evidence" value="ECO:0007669"/>
    <property type="project" value="InterPro"/>
</dbReference>
<feature type="transmembrane region" description="Helical" evidence="11">
    <location>
        <begin position="51"/>
        <end position="75"/>
    </location>
</feature>
<dbReference type="Proteomes" id="UP000253628">
    <property type="component" value="Unassembled WGS sequence"/>
</dbReference>
<dbReference type="GO" id="GO:0030964">
    <property type="term" value="C:NADH dehydrogenase complex"/>
    <property type="evidence" value="ECO:0007669"/>
    <property type="project" value="TreeGrafter"/>
</dbReference>
<comment type="catalytic activity">
    <reaction evidence="11 12">
        <text>a quinone + NADH + 5 H(+)(in) = a quinol + NAD(+) + 4 H(+)(out)</text>
        <dbReference type="Rhea" id="RHEA:57888"/>
        <dbReference type="ChEBI" id="CHEBI:15378"/>
        <dbReference type="ChEBI" id="CHEBI:24646"/>
        <dbReference type="ChEBI" id="CHEBI:57540"/>
        <dbReference type="ChEBI" id="CHEBI:57945"/>
        <dbReference type="ChEBI" id="CHEBI:132124"/>
    </reaction>
</comment>
<dbReference type="GO" id="GO:0050136">
    <property type="term" value="F:NADH dehydrogenase (quinone) (non-electrogenic) activity"/>
    <property type="evidence" value="ECO:0007669"/>
    <property type="project" value="UniProtKB-UniRule"/>
</dbReference>
<protein>
    <recommendedName>
        <fullName evidence="11">NADH-quinone oxidoreductase subunit A</fullName>
        <ecNumber evidence="11">7.1.1.-</ecNumber>
    </recommendedName>
    <alternativeName>
        <fullName evidence="11">NADH dehydrogenase I subunit A</fullName>
    </alternativeName>
    <alternativeName>
        <fullName evidence="11">NDH-1 subunit A</fullName>
    </alternativeName>
    <alternativeName>
        <fullName evidence="11">NUO1</fullName>
    </alternativeName>
</protein>
<evidence type="ECO:0000256" key="5">
    <source>
        <dbReference type="ARBA" id="ARBA00022719"/>
    </source>
</evidence>
<dbReference type="EC" id="7.1.1.-" evidence="11"/>
<evidence type="ECO:0000256" key="2">
    <source>
        <dbReference type="ARBA" id="ARBA00008472"/>
    </source>
</evidence>
<dbReference type="Pfam" id="PF00507">
    <property type="entry name" value="Oxidored_q4"/>
    <property type="match status" value="1"/>
</dbReference>
<dbReference type="PANTHER" id="PTHR11058:SF9">
    <property type="entry name" value="NADH-UBIQUINONE OXIDOREDUCTASE CHAIN 3"/>
    <property type="match status" value="1"/>
</dbReference>
<keyword evidence="4 11" id="KW-0812">Transmembrane</keyword>
<dbReference type="AlphaFoldDB" id="A0A366HM52"/>
<comment type="subcellular location">
    <subcellularLocation>
        <location evidence="11 12">Cell membrane</location>
        <topology evidence="11 12">Multi-pass membrane protein</topology>
    </subcellularLocation>
    <subcellularLocation>
        <location evidence="1">Membrane</location>
        <topology evidence="1">Multi-pass membrane protein</topology>
    </subcellularLocation>
</comment>
<evidence type="ECO:0000256" key="3">
    <source>
        <dbReference type="ARBA" id="ARBA00022448"/>
    </source>
</evidence>
<dbReference type="InterPro" id="IPR038430">
    <property type="entry name" value="NDAH_ubi_oxred_su3_sf"/>
</dbReference>
<dbReference type="HAMAP" id="MF_01394">
    <property type="entry name" value="NDH1_NuoA"/>
    <property type="match status" value="1"/>
</dbReference>
<evidence type="ECO:0000256" key="4">
    <source>
        <dbReference type="ARBA" id="ARBA00022692"/>
    </source>
</evidence>
<keyword evidence="8 11" id="KW-0520">NAD</keyword>
<accession>A0A366HM52</accession>
<keyword evidence="7 11" id="KW-1133">Transmembrane helix</keyword>
<proteinExistence type="inferred from homology"/>
<comment type="function">
    <text evidence="11">NDH-1 shuttles electrons from NADH, via FMN and iron-sulfur (Fe-S) centers, to quinones in the respiratory chain. The immediate electron acceptor for the enzyme in this species is believed to be ubiquinone. Couples the redox reaction to proton translocation (for every two electrons transferred, four hydrogen ions are translocated across the cytoplasmic membrane), and thus conserves the redox energy in a proton gradient.</text>
</comment>
<sequence>MLFAPLRRLLRRFALNMFQPAQSSAGRQVQNATISRFTYRDWTLGMNLQQYFPVLLFIVIATLIGFVLLAAGRVLGPYRPDDQKLSPYECGFEAFDDSRMNFDVRYYLIAILFILFDLEIAFLFPWAIASGDIGLVGFWTVMVFLAVLTVGFIYEWKKGALDWE</sequence>
<feature type="transmembrane region" description="Helical" evidence="11">
    <location>
        <begin position="106"/>
        <end position="127"/>
    </location>
</feature>
<evidence type="ECO:0000256" key="12">
    <source>
        <dbReference type="RuleBase" id="RU003639"/>
    </source>
</evidence>
<evidence type="ECO:0000256" key="7">
    <source>
        <dbReference type="ARBA" id="ARBA00022989"/>
    </source>
</evidence>
<evidence type="ECO:0000313" key="13">
    <source>
        <dbReference type="EMBL" id="RBP43526.1"/>
    </source>
</evidence>
<reference evidence="13 14" key="1">
    <citation type="submission" date="2018-06" db="EMBL/GenBank/DDBJ databases">
        <title>Genomic Encyclopedia of Type Strains, Phase IV (KMG-IV): sequencing the most valuable type-strain genomes for metagenomic binning, comparative biology and taxonomic classification.</title>
        <authorList>
            <person name="Goeker M."/>
        </authorList>
    </citation>
    <scope>NUCLEOTIDE SEQUENCE [LARGE SCALE GENOMIC DNA]</scope>
    <source>
        <strain evidence="13 14">DSM 25520</strain>
    </source>
</reference>
<keyword evidence="11" id="KW-1003">Cell membrane</keyword>
<dbReference type="InterPro" id="IPR023043">
    <property type="entry name" value="NAD(P)H_OxRDtase_bac/plastid"/>
</dbReference>
<keyword evidence="5 11" id="KW-0874">Quinone</keyword>
<keyword evidence="10 11" id="KW-0472">Membrane</keyword>
<keyword evidence="3 11" id="KW-0813">Transport</keyword>
<evidence type="ECO:0000256" key="6">
    <source>
        <dbReference type="ARBA" id="ARBA00022967"/>
    </source>
</evidence>
<name>A0A366HM52_9BURK</name>
<dbReference type="PANTHER" id="PTHR11058">
    <property type="entry name" value="NADH-UBIQUINONE OXIDOREDUCTASE CHAIN 3"/>
    <property type="match status" value="1"/>
</dbReference>
<evidence type="ECO:0000256" key="8">
    <source>
        <dbReference type="ARBA" id="ARBA00023027"/>
    </source>
</evidence>
<dbReference type="Gene3D" id="1.20.58.1610">
    <property type="entry name" value="NADH:ubiquinone/plastoquinone oxidoreductase, chain 3"/>
    <property type="match status" value="1"/>
</dbReference>
<comment type="caution">
    <text evidence="13">The sequence shown here is derived from an EMBL/GenBank/DDBJ whole genome shotgun (WGS) entry which is preliminary data.</text>
</comment>
<organism evidence="13 14">
    <name type="scientific">Eoetvoesiella caeni</name>
    <dbReference type="NCBI Taxonomy" id="645616"/>
    <lineage>
        <taxon>Bacteria</taxon>
        <taxon>Pseudomonadati</taxon>
        <taxon>Pseudomonadota</taxon>
        <taxon>Betaproteobacteria</taxon>
        <taxon>Burkholderiales</taxon>
        <taxon>Alcaligenaceae</taxon>
        <taxon>Eoetvoesiella</taxon>
    </lineage>
</organism>